<dbReference type="GO" id="GO:0005634">
    <property type="term" value="C:nucleus"/>
    <property type="evidence" value="ECO:0007669"/>
    <property type="project" value="UniProtKB-SubCell"/>
</dbReference>
<evidence type="ECO:0000256" key="11">
    <source>
        <dbReference type="PROSITE-ProRule" id="PRU00042"/>
    </source>
</evidence>
<keyword evidence="7" id="KW-0805">Transcription regulation</keyword>
<keyword evidence="6" id="KW-0862">Zinc</keyword>
<feature type="domain" description="C2H2-type" evidence="13">
    <location>
        <begin position="106"/>
        <end position="134"/>
    </location>
</feature>
<comment type="similarity">
    <text evidence="2">Belongs to the krueppel C2H2-type zinc-finger protein family.</text>
</comment>
<dbReference type="GO" id="GO:0003677">
    <property type="term" value="F:DNA binding"/>
    <property type="evidence" value="ECO:0007669"/>
    <property type="project" value="UniProtKB-KW"/>
</dbReference>
<dbReference type="InterPro" id="IPR036236">
    <property type="entry name" value="Znf_C2H2_sf"/>
</dbReference>
<feature type="compositionally biased region" description="Basic and acidic residues" evidence="12">
    <location>
        <begin position="14"/>
        <end position="29"/>
    </location>
</feature>
<sequence>MTNEISSGKKNRHSVKEDGLDSDKIEGKLKEVEDKTKDDKRFQCEFCEELFTSNRYRFKHRVASHPDCMFACPNCDRTFQVHEKDKWQHHVRIHNKPPKKPKQDSYSCHVCSMVFRAASSVAIHTQTFHPENVKVEKPFCCEVCGKLFRTKRAIKLHQTLVHSDKKPYECPTCGRGFKMESYLKLHLRTHTGEKPFACKFCDKTFPSTAGRRSHERTHTNERPYKCSYCDRRFKAKPQLVEHVRTHTKEKPFVCPVCGKAFASRTSFATHKFLHTGKKPFQCSSCSRAFAQKCNLEHHVRSIHTQEKPHQCNICGVRFSRSTGRSMHMEKKHGIKVSLKQGRPLIYPEAQEMDQIVQAGCVSIDVSSGIMGPTMLEDTLSLVVESLNG</sequence>
<dbReference type="PANTHER" id="PTHR47772:SF13">
    <property type="entry name" value="GASTRULA ZINC FINGER PROTEIN XLCGF49.1-LIKE-RELATED"/>
    <property type="match status" value="1"/>
</dbReference>
<feature type="domain" description="C2H2-type" evidence="13">
    <location>
        <begin position="252"/>
        <end position="279"/>
    </location>
</feature>
<evidence type="ECO:0000256" key="2">
    <source>
        <dbReference type="ARBA" id="ARBA00006991"/>
    </source>
</evidence>
<feature type="region of interest" description="Disordered" evidence="12">
    <location>
        <begin position="1"/>
        <end position="29"/>
    </location>
</feature>
<feature type="domain" description="C2H2-type" evidence="13">
    <location>
        <begin position="224"/>
        <end position="251"/>
    </location>
</feature>
<evidence type="ECO:0000256" key="10">
    <source>
        <dbReference type="ARBA" id="ARBA00023242"/>
    </source>
</evidence>
<feature type="domain" description="C2H2-type" evidence="13">
    <location>
        <begin position="168"/>
        <end position="195"/>
    </location>
</feature>
<keyword evidence="15" id="KW-1185">Reference proteome</keyword>
<evidence type="ECO:0000256" key="12">
    <source>
        <dbReference type="SAM" id="MobiDB-lite"/>
    </source>
</evidence>
<dbReference type="EMBL" id="JAIZAY010000010">
    <property type="protein sequence ID" value="KAJ8035432.1"/>
    <property type="molecule type" value="Genomic_DNA"/>
</dbReference>
<dbReference type="FunFam" id="3.30.160.60:FF:000446">
    <property type="entry name" value="Zinc finger protein"/>
    <property type="match status" value="1"/>
</dbReference>
<dbReference type="OrthoDB" id="427030at2759"/>
<dbReference type="SMART" id="SM00355">
    <property type="entry name" value="ZnF_C2H2"/>
    <property type="match status" value="10"/>
</dbReference>
<dbReference type="SUPFAM" id="SSF57667">
    <property type="entry name" value="beta-beta-alpha zinc fingers"/>
    <property type="match status" value="5"/>
</dbReference>
<evidence type="ECO:0000313" key="14">
    <source>
        <dbReference type="EMBL" id="KAJ8035432.1"/>
    </source>
</evidence>
<evidence type="ECO:0000259" key="13">
    <source>
        <dbReference type="PROSITE" id="PS50157"/>
    </source>
</evidence>
<keyword evidence="9" id="KW-0804">Transcription</keyword>
<dbReference type="AlphaFoldDB" id="A0A9Q1BYW0"/>
<keyword evidence="8" id="KW-0238">DNA-binding</keyword>
<dbReference type="FunFam" id="3.30.160.60:FF:000870">
    <property type="entry name" value="zinc finger protein 197 isoform X1"/>
    <property type="match status" value="1"/>
</dbReference>
<evidence type="ECO:0000256" key="1">
    <source>
        <dbReference type="ARBA" id="ARBA00004123"/>
    </source>
</evidence>
<gene>
    <name evidence="14" type="ORF">HOLleu_22658</name>
</gene>
<dbReference type="FunFam" id="3.30.160.60:FF:000624">
    <property type="entry name" value="zinc finger protein 697"/>
    <property type="match status" value="1"/>
</dbReference>
<feature type="domain" description="C2H2-type" evidence="13">
    <location>
        <begin position="280"/>
        <end position="308"/>
    </location>
</feature>
<feature type="domain" description="C2H2-type" evidence="13">
    <location>
        <begin position="139"/>
        <end position="167"/>
    </location>
</feature>
<dbReference type="FunFam" id="3.30.160.60:FF:000155">
    <property type="entry name" value="zinc finger protein 133 isoform X1"/>
    <property type="match status" value="1"/>
</dbReference>
<name>A0A9Q1BYW0_HOLLE</name>
<reference evidence="14" key="1">
    <citation type="submission" date="2021-10" db="EMBL/GenBank/DDBJ databases">
        <title>Tropical sea cucumber genome reveals ecological adaptation and Cuvierian tubules defense mechanism.</title>
        <authorList>
            <person name="Chen T."/>
        </authorList>
    </citation>
    <scope>NUCLEOTIDE SEQUENCE</scope>
    <source>
        <strain evidence="14">Nanhai2018</strain>
        <tissue evidence="14">Muscle</tissue>
    </source>
</reference>
<evidence type="ECO:0000313" key="15">
    <source>
        <dbReference type="Proteomes" id="UP001152320"/>
    </source>
</evidence>
<dbReference type="GO" id="GO:0008270">
    <property type="term" value="F:zinc ion binding"/>
    <property type="evidence" value="ECO:0007669"/>
    <property type="project" value="UniProtKB-KW"/>
</dbReference>
<dbReference type="Gene3D" id="3.30.160.60">
    <property type="entry name" value="Classic Zinc Finger"/>
    <property type="match status" value="8"/>
</dbReference>
<keyword evidence="10" id="KW-0539">Nucleus</keyword>
<accession>A0A9Q1BYW0</accession>
<dbReference type="PROSITE" id="PS50157">
    <property type="entry name" value="ZINC_FINGER_C2H2_2"/>
    <property type="match status" value="7"/>
</dbReference>
<keyword evidence="5 11" id="KW-0863">Zinc-finger</keyword>
<evidence type="ECO:0000256" key="4">
    <source>
        <dbReference type="ARBA" id="ARBA00022737"/>
    </source>
</evidence>
<dbReference type="PROSITE" id="PS00028">
    <property type="entry name" value="ZINC_FINGER_C2H2_1"/>
    <property type="match status" value="9"/>
</dbReference>
<evidence type="ECO:0000256" key="6">
    <source>
        <dbReference type="ARBA" id="ARBA00022833"/>
    </source>
</evidence>
<keyword evidence="4" id="KW-0677">Repeat</keyword>
<evidence type="ECO:0000256" key="3">
    <source>
        <dbReference type="ARBA" id="ARBA00022723"/>
    </source>
</evidence>
<protein>
    <recommendedName>
        <fullName evidence="13">C2H2-type domain-containing protein</fullName>
    </recommendedName>
</protein>
<proteinExistence type="inferred from homology"/>
<comment type="subcellular location">
    <subcellularLocation>
        <location evidence="1">Nucleus</location>
    </subcellularLocation>
</comment>
<evidence type="ECO:0000256" key="5">
    <source>
        <dbReference type="ARBA" id="ARBA00022771"/>
    </source>
</evidence>
<dbReference type="InterPro" id="IPR050636">
    <property type="entry name" value="C2H2-ZF_domain-containing"/>
</dbReference>
<evidence type="ECO:0000256" key="8">
    <source>
        <dbReference type="ARBA" id="ARBA00023125"/>
    </source>
</evidence>
<dbReference type="Proteomes" id="UP001152320">
    <property type="component" value="Chromosome 10"/>
</dbReference>
<organism evidence="14 15">
    <name type="scientific">Holothuria leucospilota</name>
    <name type="common">Black long sea cucumber</name>
    <name type="synonym">Mertensiothuria leucospilota</name>
    <dbReference type="NCBI Taxonomy" id="206669"/>
    <lineage>
        <taxon>Eukaryota</taxon>
        <taxon>Metazoa</taxon>
        <taxon>Echinodermata</taxon>
        <taxon>Eleutherozoa</taxon>
        <taxon>Echinozoa</taxon>
        <taxon>Holothuroidea</taxon>
        <taxon>Aspidochirotacea</taxon>
        <taxon>Aspidochirotida</taxon>
        <taxon>Holothuriidae</taxon>
        <taxon>Holothuria</taxon>
    </lineage>
</organism>
<comment type="caution">
    <text evidence="14">The sequence shown here is derived from an EMBL/GenBank/DDBJ whole genome shotgun (WGS) entry which is preliminary data.</text>
</comment>
<evidence type="ECO:0000256" key="9">
    <source>
        <dbReference type="ARBA" id="ARBA00023163"/>
    </source>
</evidence>
<evidence type="ECO:0000256" key="7">
    <source>
        <dbReference type="ARBA" id="ARBA00023015"/>
    </source>
</evidence>
<dbReference type="InterPro" id="IPR013087">
    <property type="entry name" value="Znf_C2H2_type"/>
</dbReference>
<feature type="domain" description="C2H2-type" evidence="13">
    <location>
        <begin position="196"/>
        <end position="223"/>
    </location>
</feature>
<dbReference type="FunFam" id="3.30.160.60:FF:002343">
    <property type="entry name" value="Zinc finger protein 33A"/>
    <property type="match status" value="1"/>
</dbReference>
<dbReference type="PANTHER" id="PTHR47772">
    <property type="entry name" value="ZINC FINGER PROTEIN 200"/>
    <property type="match status" value="1"/>
</dbReference>
<keyword evidence="3" id="KW-0479">Metal-binding</keyword>
<dbReference type="Pfam" id="PF00096">
    <property type="entry name" value="zf-C2H2"/>
    <property type="match status" value="4"/>
</dbReference>